<evidence type="ECO:0000313" key="2">
    <source>
        <dbReference type="EMBL" id="MCF2302853.1"/>
    </source>
</evidence>
<dbReference type="Pfam" id="PF20282">
    <property type="entry name" value="CTD6"/>
    <property type="match status" value="1"/>
</dbReference>
<feature type="domain" description="ABC-three component systems C-terminal" evidence="1">
    <location>
        <begin position="196"/>
        <end position="324"/>
    </location>
</feature>
<gene>
    <name evidence="2" type="ORF">GLP33_14050</name>
</gene>
<dbReference type="AlphaFoldDB" id="A0AAW4ZZU0"/>
<comment type="caution">
    <text evidence="2">The sequence shown here is derived from an EMBL/GenBank/DDBJ whole genome shotgun (WGS) entry which is preliminary data.</text>
</comment>
<sequence>MSPDDWEHFIEEWMTYRSQEYFDYERLGGAGDQGRDVVGYVDDPVRLNNYLWDNFQCKHYAQPLTPSQIWVEIGKICYFSFKNDYPFPRKYYFIAPKGVGTKLSTYLKKPDELKLALYQHWDKYCKNGITETKAIVLDISLKAYIDKLDFSIFDKIATIKIILEHSKTQFHVTRFGTQLPKRPETPKISAKVGDNELTYVKKLLQAYDDHNNGEIDTVKDLINYPKYNNHLKRSREDFLHAETLRTFSRDTLPKDEFEKIQRQILNGVIDIVEDDHSNGFNKVKEVLREAKRLQLPTNLLSSCLTVNDRGGICHQLANNNEISWCEDEI</sequence>
<proteinExistence type="predicted"/>
<name>A0AAW4ZZU0_PHOPO</name>
<accession>A0AAW4ZZU0</accession>
<evidence type="ECO:0000313" key="3">
    <source>
        <dbReference type="Proteomes" id="UP000813876"/>
    </source>
</evidence>
<evidence type="ECO:0000259" key="1">
    <source>
        <dbReference type="Pfam" id="PF20282"/>
    </source>
</evidence>
<reference evidence="2" key="1">
    <citation type="submission" date="2019-11" db="EMBL/GenBank/DDBJ databases">
        <title>Comparative genomics of photobacteria reveal adaptation to distinct habitats.</title>
        <authorList>
            <person name="Fuertes-Perez S."/>
            <person name="Hilgarth M."/>
            <person name="Vogel R.F."/>
        </authorList>
    </citation>
    <scope>NUCLEOTIDE SEQUENCE</scope>
    <source>
        <strain evidence="2">TMW2.2145</strain>
    </source>
</reference>
<organism evidence="2 3">
    <name type="scientific">Photobacterium phosphoreum</name>
    <dbReference type="NCBI Taxonomy" id="659"/>
    <lineage>
        <taxon>Bacteria</taxon>
        <taxon>Pseudomonadati</taxon>
        <taxon>Pseudomonadota</taxon>
        <taxon>Gammaproteobacteria</taxon>
        <taxon>Vibrionales</taxon>
        <taxon>Vibrionaceae</taxon>
        <taxon>Photobacterium</taxon>
    </lineage>
</organism>
<protein>
    <recommendedName>
        <fullName evidence="1">ABC-three component systems C-terminal domain-containing protein</fullName>
    </recommendedName>
</protein>
<dbReference type="Proteomes" id="UP000813876">
    <property type="component" value="Unassembled WGS sequence"/>
</dbReference>
<dbReference type="EMBL" id="WMCP01000017">
    <property type="protein sequence ID" value="MCF2302853.1"/>
    <property type="molecule type" value="Genomic_DNA"/>
</dbReference>
<dbReference type="InterPro" id="IPR046914">
    <property type="entry name" value="ABC-3C_CTD6"/>
</dbReference>